<accession>A0A0C9YD50</accession>
<evidence type="ECO:0000313" key="1">
    <source>
        <dbReference type="EMBL" id="KIK14611.1"/>
    </source>
</evidence>
<dbReference type="HOGENOM" id="CLU_2905031_0_0_1"/>
<gene>
    <name evidence="1" type="ORF">PISMIDRAFT_687797</name>
</gene>
<evidence type="ECO:0000313" key="2">
    <source>
        <dbReference type="Proteomes" id="UP000054018"/>
    </source>
</evidence>
<dbReference type="EMBL" id="KN833930">
    <property type="protein sequence ID" value="KIK14611.1"/>
    <property type="molecule type" value="Genomic_DNA"/>
</dbReference>
<reference evidence="2" key="2">
    <citation type="submission" date="2015-01" db="EMBL/GenBank/DDBJ databases">
        <title>Evolutionary Origins and Diversification of the Mycorrhizal Mutualists.</title>
        <authorList>
            <consortium name="DOE Joint Genome Institute"/>
            <consortium name="Mycorrhizal Genomics Consortium"/>
            <person name="Kohler A."/>
            <person name="Kuo A."/>
            <person name="Nagy L.G."/>
            <person name="Floudas D."/>
            <person name="Copeland A."/>
            <person name="Barry K.W."/>
            <person name="Cichocki N."/>
            <person name="Veneault-Fourrey C."/>
            <person name="LaButti K."/>
            <person name="Lindquist E.A."/>
            <person name="Lipzen A."/>
            <person name="Lundell T."/>
            <person name="Morin E."/>
            <person name="Murat C."/>
            <person name="Riley R."/>
            <person name="Ohm R."/>
            <person name="Sun H."/>
            <person name="Tunlid A."/>
            <person name="Henrissat B."/>
            <person name="Grigoriev I.V."/>
            <person name="Hibbett D.S."/>
            <person name="Martin F."/>
        </authorList>
    </citation>
    <scope>NUCLEOTIDE SEQUENCE [LARGE SCALE GENOMIC DNA]</scope>
    <source>
        <strain evidence="2">441</strain>
    </source>
</reference>
<reference evidence="1 2" key="1">
    <citation type="submission" date="2014-04" db="EMBL/GenBank/DDBJ databases">
        <authorList>
            <consortium name="DOE Joint Genome Institute"/>
            <person name="Kuo A."/>
            <person name="Kohler A."/>
            <person name="Costa M.D."/>
            <person name="Nagy L.G."/>
            <person name="Floudas D."/>
            <person name="Copeland A."/>
            <person name="Barry K.W."/>
            <person name="Cichocki N."/>
            <person name="Veneault-Fourrey C."/>
            <person name="LaButti K."/>
            <person name="Lindquist E.A."/>
            <person name="Lipzen A."/>
            <person name="Lundell T."/>
            <person name="Morin E."/>
            <person name="Murat C."/>
            <person name="Sun H."/>
            <person name="Tunlid A."/>
            <person name="Henrissat B."/>
            <person name="Grigoriev I.V."/>
            <person name="Hibbett D.S."/>
            <person name="Martin F."/>
            <person name="Nordberg H.P."/>
            <person name="Cantor M.N."/>
            <person name="Hua S.X."/>
        </authorList>
    </citation>
    <scope>NUCLEOTIDE SEQUENCE [LARGE SCALE GENOMIC DNA]</scope>
    <source>
        <strain evidence="1 2">441</strain>
    </source>
</reference>
<name>A0A0C9YD50_9AGAM</name>
<sequence>MSIIAAYAIPTFAQLAFNNDFQPGAFNFGFFVSPHGMPPVLSYPTSTPIELKGRVTKILRPW</sequence>
<proteinExistence type="predicted"/>
<keyword evidence="2" id="KW-1185">Reference proteome</keyword>
<dbReference type="Proteomes" id="UP000054018">
    <property type="component" value="Unassembled WGS sequence"/>
</dbReference>
<organism evidence="1 2">
    <name type="scientific">Pisolithus microcarpus 441</name>
    <dbReference type="NCBI Taxonomy" id="765257"/>
    <lineage>
        <taxon>Eukaryota</taxon>
        <taxon>Fungi</taxon>
        <taxon>Dikarya</taxon>
        <taxon>Basidiomycota</taxon>
        <taxon>Agaricomycotina</taxon>
        <taxon>Agaricomycetes</taxon>
        <taxon>Agaricomycetidae</taxon>
        <taxon>Boletales</taxon>
        <taxon>Sclerodermatineae</taxon>
        <taxon>Pisolithaceae</taxon>
        <taxon>Pisolithus</taxon>
    </lineage>
</organism>
<protein>
    <submittedName>
        <fullName evidence="1">Uncharacterized protein</fullName>
    </submittedName>
</protein>
<dbReference type="AlphaFoldDB" id="A0A0C9YD50"/>